<accession>A0A195BVS6</accession>
<sequence length="70" mass="7691">MRSFLIPADPPIKSFPRKVFPMHAPTLCATEKTGTGGTTTNFNTAITRRLIPVSPVVSHALQLTINMREI</sequence>
<name>A0A195BVS6_9HYME</name>
<reference evidence="1 2" key="1">
    <citation type="submission" date="2015-09" db="EMBL/GenBank/DDBJ databases">
        <title>Atta colombica WGS genome.</title>
        <authorList>
            <person name="Nygaard S."/>
            <person name="Hu H."/>
            <person name="Boomsma J."/>
            <person name="Zhang G."/>
        </authorList>
    </citation>
    <scope>NUCLEOTIDE SEQUENCE [LARGE SCALE GENOMIC DNA]</scope>
    <source>
        <strain evidence="1">Treedump-2</strain>
        <tissue evidence="1">Whole body</tissue>
    </source>
</reference>
<dbReference type="AlphaFoldDB" id="A0A195BVS6"/>
<dbReference type="EMBL" id="KQ976398">
    <property type="protein sequence ID" value="KYM92682.1"/>
    <property type="molecule type" value="Genomic_DNA"/>
</dbReference>
<gene>
    <name evidence="1" type="ORF">ALC53_00619</name>
</gene>
<evidence type="ECO:0000313" key="2">
    <source>
        <dbReference type="Proteomes" id="UP000078540"/>
    </source>
</evidence>
<evidence type="ECO:0000313" key="1">
    <source>
        <dbReference type="EMBL" id="KYM92682.1"/>
    </source>
</evidence>
<dbReference type="Proteomes" id="UP000078540">
    <property type="component" value="Unassembled WGS sequence"/>
</dbReference>
<proteinExistence type="predicted"/>
<organism evidence="1 2">
    <name type="scientific">Atta colombica</name>
    <dbReference type="NCBI Taxonomy" id="520822"/>
    <lineage>
        <taxon>Eukaryota</taxon>
        <taxon>Metazoa</taxon>
        <taxon>Ecdysozoa</taxon>
        <taxon>Arthropoda</taxon>
        <taxon>Hexapoda</taxon>
        <taxon>Insecta</taxon>
        <taxon>Pterygota</taxon>
        <taxon>Neoptera</taxon>
        <taxon>Endopterygota</taxon>
        <taxon>Hymenoptera</taxon>
        <taxon>Apocrita</taxon>
        <taxon>Aculeata</taxon>
        <taxon>Formicoidea</taxon>
        <taxon>Formicidae</taxon>
        <taxon>Myrmicinae</taxon>
        <taxon>Atta</taxon>
    </lineage>
</organism>
<keyword evidence="2" id="KW-1185">Reference proteome</keyword>
<protein>
    <submittedName>
        <fullName evidence="1">Uncharacterized protein</fullName>
    </submittedName>
</protein>